<accession>A0A4P6HH85</accession>
<feature type="region of interest" description="Disordered" evidence="1">
    <location>
        <begin position="93"/>
        <end position="120"/>
    </location>
</feature>
<dbReference type="OrthoDB" id="5458608at2"/>
<reference evidence="2 3" key="1">
    <citation type="submission" date="2018-02" db="EMBL/GenBank/DDBJ databases">
        <title>Genome sequence of Desulfovibrio carbinolicus DSM 3852.</title>
        <authorList>
            <person name="Wilbanks E."/>
            <person name="Skennerton C.T."/>
            <person name="Orphan V.J."/>
        </authorList>
    </citation>
    <scope>NUCLEOTIDE SEQUENCE [LARGE SCALE GENOMIC DNA]</scope>
    <source>
        <strain evidence="2 3">DSM 3852</strain>
    </source>
</reference>
<sequence>MAADGGRMAATIPDHGANPMSEEVFADGILGVGFGKGAVRIDFFALSAETTDAKGQPAKERRQRIVMTTEGFVEAYAMLSGVMEKLQAQGLVRRQGPGAAAPDKAGKDQTPASGSPSPNF</sequence>
<organism evidence="2 3">
    <name type="scientific">Solidesulfovibrio carbinolicus</name>
    <dbReference type="NCBI Taxonomy" id="296842"/>
    <lineage>
        <taxon>Bacteria</taxon>
        <taxon>Pseudomonadati</taxon>
        <taxon>Thermodesulfobacteriota</taxon>
        <taxon>Desulfovibrionia</taxon>
        <taxon>Desulfovibrionales</taxon>
        <taxon>Desulfovibrionaceae</taxon>
        <taxon>Solidesulfovibrio</taxon>
    </lineage>
</organism>
<evidence type="ECO:0000256" key="1">
    <source>
        <dbReference type="SAM" id="MobiDB-lite"/>
    </source>
</evidence>
<evidence type="ECO:0000313" key="2">
    <source>
        <dbReference type="EMBL" id="QAZ65836.1"/>
    </source>
</evidence>
<protein>
    <submittedName>
        <fullName evidence="2">Uncharacterized protein</fullName>
    </submittedName>
</protein>
<feature type="compositionally biased region" description="Polar residues" evidence="1">
    <location>
        <begin position="110"/>
        <end position="120"/>
    </location>
</feature>
<evidence type="ECO:0000313" key="3">
    <source>
        <dbReference type="Proteomes" id="UP000293296"/>
    </source>
</evidence>
<dbReference type="Proteomes" id="UP000293296">
    <property type="component" value="Chromosome"/>
</dbReference>
<dbReference type="AlphaFoldDB" id="A0A4P6HH85"/>
<name>A0A4P6HH85_9BACT</name>
<dbReference type="KEGG" id="dcb:C3Y92_00700"/>
<proteinExistence type="predicted"/>
<gene>
    <name evidence="2" type="ORF">C3Y92_00700</name>
</gene>
<keyword evidence="3" id="KW-1185">Reference proteome</keyword>
<dbReference type="EMBL" id="CP026538">
    <property type="protein sequence ID" value="QAZ65836.1"/>
    <property type="molecule type" value="Genomic_DNA"/>
</dbReference>